<dbReference type="EMBL" id="JAEACQ010000265">
    <property type="protein sequence ID" value="MBL7631271.1"/>
    <property type="molecule type" value="Genomic_DNA"/>
</dbReference>
<dbReference type="Proteomes" id="UP000604475">
    <property type="component" value="Unassembled WGS sequence"/>
</dbReference>
<accession>A0A937RSS8</accession>
<evidence type="ECO:0008006" key="3">
    <source>
        <dbReference type="Google" id="ProtNLM"/>
    </source>
</evidence>
<name>A0A937RSS8_9ACTN</name>
<evidence type="ECO:0000313" key="2">
    <source>
        <dbReference type="Proteomes" id="UP000604475"/>
    </source>
</evidence>
<reference evidence="1" key="1">
    <citation type="submission" date="2020-12" db="EMBL/GenBank/DDBJ databases">
        <title>Genomic characterization of non-nitrogen-fixing Frankia strains.</title>
        <authorList>
            <person name="Carlos-Shanley C."/>
            <person name="Guerra T."/>
            <person name="Hahn D."/>
        </authorList>
    </citation>
    <scope>NUCLEOTIDE SEQUENCE</scope>
    <source>
        <strain evidence="1">CN6</strain>
    </source>
</reference>
<comment type="caution">
    <text evidence="1">The sequence shown here is derived from an EMBL/GenBank/DDBJ whole genome shotgun (WGS) entry which is preliminary data.</text>
</comment>
<proteinExistence type="predicted"/>
<sequence>MPEQPARFSAADENLHASDPDEWSWNESWYFSFIDLDGGPAGFFRLGLLPNQRRAMLWCFVHVDGAWLGVEETRLDLDHFDLAAGHSYDRWALRFGWRPEPPLDGARFTFAGTLLARSGPGAGAHVPVSIDLVCAATSACVGAAPGAGTAYPTDRFEQSLRASGTVVVDGVERQVRAGAHRDRSWGPREWRLPFAIGDLQGGDRQLYFVGSPRYGRGSGYLREGSGEPRRLSWAGGTVGYDDKARTITPGTLRFESADGEPIEVELEPIMPSVCFDMAHTCQEPEQWPYWRTLVAARVPGWDGPCRGWFEASRYEPR</sequence>
<gene>
    <name evidence="1" type="ORF">I7412_29755</name>
</gene>
<evidence type="ECO:0000313" key="1">
    <source>
        <dbReference type="EMBL" id="MBL7631271.1"/>
    </source>
</evidence>
<protein>
    <recommendedName>
        <fullName evidence="3">AttH domain-containing protein</fullName>
    </recommendedName>
</protein>
<keyword evidence="2" id="KW-1185">Reference proteome</keyword>
<dbReference type="SUPFAM" id="SSF159245">
    <property type="entry name" value="AttH-like"/>
    <property type="match status" value="1"/>
</dbReference>
<dbReference type="AlphaFoldDB" id="A0A937RSS8"/>
<organism evidence="1 2">
    <name type="scientific">Frankia nepalensis</name>
    <dbReference type="NCBI Taxonomy" id="1836974"/>
    <lineage>
        <taxon>Bacteria</taxon>
        <taxon>Bacillati</taxon>
        <taxon>Actinomycetota</taxon>
        <taxon>Actinomycetes</taxon>
        <taxon>Frankiales</taxon>
        <taxon>Frankiaceae</taxon>
        <taxon>Frankia</taxon>
    </lineage>
</organism>
<dbReference type="RefSeq" id="WP_203006382.1">
    <property type="nucleotide sequence ID" value="NZ_JADWYU010000211.1"/>
</dbReference>